<dbReference type="EMBL" id="HACA01000110">
    <property type="protein sequence ID" value="CDW17471.1"/>
    <property type="molecule type" value="Transcribed_RNA"/>
</dbReference>
<organism evidence="1">
    <name type="scientific">Lepeophtheirus salmonis</name>
    <name type="common">Salmon louse</name>
    <name type="synonym">Caligus salmonis</name>
    <dbReference type="NCBI Taxonomy" id="72036"/>
    <lineage>
        <taxon>Eukaryota</taxon>
        <taxon>Metazoa</taxon>
        <taxon>Ecdysozoa</taxon>
        <taxon>Arthropoda</taxon>
        <taxon>Crustacea</taxon>
        <taxon>Multicrustacea</taxon>
        <taxon>Hexanauplia</taxon>
        <taxon>Copepoda</taxon>
        <taxon>Siphonostomatoida</taxon>
        <taxon>Caligidae</taxon>
        <taxon>Lepeophtheirus</taxon>
    </lineage>
</organism>
<accession>A0A0K2SW23</accession>
<sequence length="54" mass="6573">MNDHQVFHETVRKHLREYLKCLPQKLKLKLTKIQKEEPLKFSKERSHWGISVCL</sequence>
<name>A0A0K2SW23_LEPSM</name>
<proteinExistence type="predicted"/>
<reference evidence="1" key="1">
    <citation type="submission" date="2014-05" db="EMBL/GenBank/DDBJ databases">
        <authorList>
            <person name="Chronopoulou M."/>
        </authorList>
    </citation>
    <scope>NUCLEOTIDE SEQUENCE</scope>
    <source>
        <tissue evidence="1">Whole organism</tissue>
    </source>
</reference>
<protein>
    <submittedName>
        <fullName evidence="1">Uncharacterized protein</fullName>
    </submittedName>
</protein>
<evidence type="ECO:0000313" key="1">
    <source>
        <dbReference type="EMBL" id="CDW17471.1"/>
    </source>
</evidence>
<dbReference type="AlphaFoldDB" id="A0A0K2SW23"/>